<organism evidence="14 15">
    <name type="scientific">Sphingomonas parapaucimobilis NBRC 15100</name>
    <dbReference type="NCBI Taxonomy" id="1219049"/>
    <lineage>
        <taxon>Bacteria</taxon>
        <taxon>Pseudomonadati</taxon>
        <taxon>Pseudomonadota</taxon>
        <taxon>Alphaproteobacteria</taxon>
        <taxon>Sphingomonadales</taxon>
        <taxon>Sphingomonadaceae</taxon>
        <taxon>Sphingomonas</taxon>
    </lineage>
</organism>
<comment type="function">
    <text evidence="9 12">Required for accurate and efficient protein synthesis under certain stress conditions. May act as a fidelity factor of the translation reaction, by catalyzing a one-codon backward translocation of tRNAs on improperly translocated ribosomes. Back-translocation proceeds from a post-translocation (POST) complex to a pre-translocation (PRE) complex, thus giving elongation factor G a second chance to translocate the tRNAs correctly. Binds to ribosomes in a GTP-dependent manner.</text>
</comment>
<evidence type="ECO:0000256" key="7">
    <source>
        <dbReference type="ARBA" id="ARBA00023136"/>
    </source>
</evidence>
<dbReference type="Pfam" id="PF03144">
    <property type="entry name" value="GTP_EFTU_D2"/>
    <property type="match status" value="1"/>
</dbReference>
<keyword evidence="4 12" id="KW-0378">Hydrolase</keyword>
<keyword evidence="15" id="KW-1185">Reference proteome</keyword>
<dbReference type="CDD" id="cd01890">
    <property type="entry name" value="LepA"/>
    <property type="match status" value="1"/>
</dbReference>
<dbReference type="PROSITE" id="PS51722">
    <property type="entry name" value="G_TR_2"/>
    <property type="match status" value="1"/>
</dbReference>
<dbReference type="CDD" id="cd03699">
    <property type="entry name" value="EF4_II"/>
    <property type="match status" value="1"/>
</dbReference>
<dbReference type="InterPro" id="IPR004161">
    <property type="entry name" value="EFTu-like_2"/>
</dbReference>
<dbReference type="RefSeq" id="WP_042487955.1">
    <property type="nucleotide sequence ID" value="NZ_BBPI01000060.1"/>
</dbReference>
<dbReference type="SUPFAM" id="SSF52540">
    <property type="entry name" value="P-loop containing nucleoside triphosphate hydrolases"/>
    <property type="match status" value="1"/>
</dbReference>
<dbReference type="NCBIfam" id="TIGR00231">
    <property type="entry name" value="small_GTP"/>
    <property type="match status" value="1"/>
</dbReference>
<dbReference type="Gene3D" id="3.30.70.870">
    <property type="entry name" value="Elongation Factor G (Translational Gtpase), domain 3"/>
    <property type="match status" value="1"/>
</dbReference>
<dbReference type="Pfam" id="PF00679">
    <property type="entry name" value="EFG_C"/>
    <property type="match status" value="1"/>
</dbReference>
<evidence type="ECO:0000256" key="10">
    <source>
        <dbReference type="ARBA" id="ARBA00061052"/>
    </source>
</evidence>
<evidence type="ECO:0000313" key="14">
    <source>
        <dbReference type="EMBL" id="GAM01396.1"/>
    </source>
</evidence>
<evidence type="ECO:0000256" key="4">
    <source>
        <dbReference type="ARBA" id="ARBA00022801"/>
    </source>
</evidence>
<comment type="similarity">
    <text evidence="10">Belongs to the GTP-binding elongation factor family. LepA subfamily.</text>
</comment>
<dbReference type="GO" id="GO:0005886">
    <property type="term" value="C:plasma membrane"/>
    <property type="evidence" value="ECO:0007669"/>
    <property type="project" value="UniProtKB-SubCell"/>
</dbReference>
<dbReference type="InterPro" id="IPR035654">
    <property type="entry name" value="LepA_IV"/>
</dbReference>
<dbReference type="InterPro" id="IPR000640">
    <property type="entry name" value="EFG_V-like"/>
</dbReference>
<dbReference type="FunFam" id="2.40.30.10:FF:000015">
    <property type="entry name" value="Translation factor GUF1, mitochondrial"/>
    <property type="match status" value="1"/>
</dbReference>
<dbReference type="InterPro" id="IPR027417">
    <property type="entry name" value="P-loop_NTPase"/>
</dbReference>
<feature type="domain" description="Tr-type G" evidence="13">
    <location>
        <begin position="6"/>
        <end position="188"/>
    </location>
</feature>
<evidence type="ECO:0000256" key="11">
    <source>
        <dbReference type="ARBA" id="ARBA00066744"/>
    </source>
</evidence>
<dbReference type="InterPro" id="IPR035647">
    <property type="entry name" value="EFG_III/V"/>
</dbReference>
<keyword evidence="2 12" id="KW-1003">Cell membrane</keyword>
<dbReference type="InterPro" id="IPR006297">
    <property type="entry name" value="EF-4"/>
</dbReference>
<keyword evidence="3 12" id="KW-0547">Nucleotide-binding</keyword>
<dbReference type="InterPro" id="IPR013842">
    <property type="entry name" value="LepA_CTD"/>
</dbReference>
<dbReference type="GO" id="GO:0005525">
    <property type="term" value="F:GTP binding"/>
    <property type="evidence" value="ECO:0007669"/>
    <property type="project" value="UniProtKB-UniRule"/>
</dbReference>
<reference evidence="14 15" key="1">
    <citation type="submission" date="2014-11" db="EMBL/GenBank/DDBJ databases">
        <title>Whole genome shotgun sequence of Sphingomonas parapaucimobilis NBRC 15100.</title>
        <authorList>
            <person name="Katano-Makiyama Y."/>
            <person name="Hosoyama A."/>
            <person name="Hashimoto M."/>
            <person name="Hosoyama Y."/>
            <person name="Noguchi M."/>
            <person name="Numata M."/>
            <person name="Tsuchikane K."/>
            <person name="Hirakata S."/>
            <person name="Uohara A."/>
            <person name="Shimodaira J."/>
            <person name="Ohji S."/>
            <person name="Ichikawa N."/>
            <person name="Kimura A."/>
            <person name="Yamazoe A."/>
            <person name="Fujita N."/>
        </authorList>
    </citation>
    <scope>NUCLEOTIDE SEQUENCE [LARGE SCALE GENOMIC DNA]</scope>
    <source>
        <strain evidence="14 15">NBRC 15100</strain>
    </source>
</reference>
<evidence type="ECO:0000259" key="13">
    <source>
        <dbReference type="PROSITE" id="PS51722"/>
    </source>
</evidence>
<comment type="subcellular location">
    <subcellularLocation>
        <location evidence="12">Cell membrane</location>
        <topology evidence="12">Peripheral membrane protein</topology>
        <orientation evidence="12">Cytoplasmic side</orientation>
    </subcellularLocation>
</comment>
<accession>A0A0A1W8F8</accession>
<dbReference type="Pfam" id="PF06421">
    <property type="entry name" value="LepA_C"/>
    <property type="match status" value="1"/>
</dbReference>
<evidence type="ECO:0000256" key="9">
    <source>
        <dbReference type="ARBA" id="ARBA00057626"/>
    </source>
</evidence>
<dbReference type="CDD" id="cd16260">
    <property type="entry name" value="EF4_III"/>
    <property type="match status" value="1"/>
</dbReference>
<dbReference type="GO" id="GO:0003924">
    <property type="term" value="F:GTPase activity"/>
    <property type="evidence" value="ECO:0007669"/>
    <property type="project" value="UniProtKB-UniRule"/>
</dbReference>
<dbReference type="SUPFAM" id="SSF50447">
    <property type="entry name" value="Translation proteins"/>
    <property type="match status" value="1"/>
</dbReference>
<comment type="caution">
    <text evidence="14">The sequence shown here is derived from an EMBL/GenBank/DDBJ whole genome shotgun (WGS) entry which is preliminary data.</text>
</comment>
<evidence type="ECO:0000256" key="5">
    <source>
        <dbReference type="ARBA" id="ARBA00022917"/>
    </source>
</evidence>
<dbReference type="EMBL" id="BBPI01000060">
    <property type="protein sequence ID" value="GAM01396.1"/>
    <property type="molecule type" value="Genomic_DNA"/>
</dbReference>
<proteinExistence type="inferred from homology"/>
<dbReference type="Gene3D" id="3.30.70.240">
    <property type="match status" value="1"/>
</dbReference>
<dbReference type="NCBIfam" id="TIGR01393">
    <property type="entry name" value="lepA"/>
    <property type="match status" value="1"/>
</dbReference>
<dbReference type="GO" id="GO:0097216">
    <property type="term" value="F:guanosine tetraphosphate binding"/>
    <property type="evidence" value="ECO:0007669"/>
    <property type="project" value="UniProtKB-ARBA"/>
</dbReference>
<name>A0A0A1W8F8_9SPHN</name>
<feature type="binding site" evidence="12">
    <location>
        <begin position="135"/>
        <end position="138"/>
    </location>
    <ligand>
        <name>GTP</name>
        <dbReference type="ChEBI" id="CHEBI:37565"/>
    </ligand>
</feature>
<evidence type="ECO:0000256" key="2">
    <source>
        <dbReference type="ARBA" id="ARBA00022475"/>
    </source>
</evidence>
<keyword evidence="6 12" id="KW-0342">GTP-binding</keyword>
<keyword evidence="5 12" id="KW-0648">Protein biosynthesis</keyword>
<dbReference type="PANTHER" id="PTHR43512:SF4">
    <property type="entry name" value="TRANSLATION FACTOR GUF1 HOMOLOG, CHLOROPLASTIC"/>
    <property type="match status" value="1"/>
</dbReference>
<dbReference type="HAMAP" id="MF_00071">
    <property type="entry name" value="LepA"/>
    <property type="match status" value="1"/>
</dbReference>
<feature type="binding site" evidence="12">
    <location>
        <begin position="18"/>
        <end position="23"/>
    </location>
    <ligand>
        <name>GTP</name>
        <dbReference type="ChEBI" id="CHEBI:37565"/>
    </ligand>
</feature>
<dbReference type="CDD" id="cd03709">
    <property type="entry name" value="lepA_C"/>
    <property type="match status" value="1"/>
</dbReference>
<dbReference type="InterPro" id="IPR031157">
    <property type="entry name" value="G_TR_CS"/>
</dbReference>
<dbReference type="InterPro" id="IPR005225">
    <property type="entry name" value="Small_GTP-bd"/>
</dbReference>
<dbReference type="FunFam" id="3.40.50.300:FF:000078">
    <property type="entry name" value="Elongation factor 4"/>
    <property type="match status" value="1"/>
</dbReference>
<dbReference type="FunFam" id="3.30.70.870:FF:000004">
    <property type="entry name" value="Translation factor GUF1, mitochondrial"/>
    <property type="match status" value="1"/>
</dbReference>
<dbReference type="FunFam" id="3.30.70.240:FF:000007">
    <property type="entry name" value="Translation factor GUF1, mitochondrial"/>
    <property type="match status" value="1"/>
</dbReference>
<dbReference type="FunFam" id="3.30.70.2570:FF:000001">
    <property type="entry name" value="Translation factor GUF1, mitochondrial"/>
    <property type="match status" value="1"/>
</dbReference>
<evidence type="ECO:0000256" key="12">
    <source>
        <dbReference type="HAMAP-Rule" id="MF_00071"/>
    </source>
</evidence>
<evidence type="ECO:0000313" key="15">
    <source>
        <dbReference type="Proteomes" id="UP000032305"/>
    </source>
</evidence>
<dbReference type="Gene3D" id="3.40.50.300">
    <property type="entry name" value="P-loop containing nucleotide triphosphate hydrolases"/>
    <property type="match status" value="1"/>
</dbReference>
<sequence length="603" mass="66470">MSTPLDKIRNFSIIAHIDHGKSTLADRLIQFTGGLTDREMSEQVLDNMEIEKERGITIKAQTVRLSYKAQDGETYTLNLMDTPGHVDFAYEVSRSLAACEGALLVVDAAQGVEAQTLANVYQSIEHDHEIVPVINKIDLPAAEPEKVRAEIEDVIGIDASGAVLASAKSGIGIGDILEAIVKNIPAPKGDATAPLKAMLVDSWYDPYLGVVILVRVMEGTLKKGQQIKFMQAGTTHLIDRVGCFRPKIEQLTELGVGEIGFITAQIKDVAQARVGDTLTDAKKPTEQALPGFKEVQPVVFCGLFPVDANDFEKLRESISKLRLNDASFSFEMETSAALGFGFRCGFLGLLHLEIIQERLTREYDLDLITTAPSVVYQIELSHGGGQIDLHNPADMPDPNKIASIAEPWIEATIYVPDEYLGSILKLCQDRRGIQKNLTYVGGRAQATYELPLNEVVFDFYDRLKSLSKGYASFDYHQIGYREGDLVKMSILVNEEPVDALSMIVHRGTAETRGRGMCERLKELIPRHLFKIPIQAAIGGKVIARETISAMRKDVTAKCYGGDATRKRKLLEKQKKGKAKMREYGSVSIPQEAFIAALRMGDEA</sequence>
<dbReference type="InterPro" id="IPR038363">
    <property type="entry name" value="LepA_C_sf"/>
</dbReference>
<dbReference type="PANTHER" id="PTHR43512">
    <property type="entry name" value="TRANSLATION FACTOR GUF1-RELATED"/>
    <property type="match status" value="1"/>
</dbReference>
<dbReference type="GO" id="GO:0045727">
    <property type="term" value="P:positive regulation of translation"/>
    <property type="evidence" value="ECO:0007669"/>
    <property type="project" value="UniProtKB-UniRule"/>
</dbReference>
<dbReference type="PRINTS" id="PR00315">
    <property type="entry name" value="ELONGATNFCT"/>
</dbReference>
<keyword evidence="14" id="KW-0251">Elongation factor</keyword>
<evidence type="ECO:0000256" key="6">
    <source>
        <dbReference type="ARBA" id="ARBA00023134"/>
    </source>
</evidence>
<dbReference type="AlphaFoldDB" id="A0A0A1W8F8"/>
<dbReference type="EC" id="3.6.5.n1" evidence="11 12"/>
<dbReference type="Pfam" id="PF00009">
    <property type="entry name" value="GTP_EFTU"/>
    <property type="match status" value="1"/>
</dbReference>
<dbReference type="Gene3D" id="3.30.70.2570">
    <property type="entry name" value="Elongation factor 4, C-terminal domain"/>
    <property type="match status" value="1"/>
</dbReference>
<dbReference type="InterPro" id="IPR000795">
    <property type="entry name" value="T_Tr_GTP-bd_dom"/>
</dbReference>
<evidence type="ECO:0000256" key="8">
    <source>
        <dbReference type="ARBA" id="ARBA00050293"/>
    </source>
</evidence>
<keyword evidence="7 12" id="KW-0472">Membrane</keyword>
<dbReference type="GO" id="GO:0003746">
    <property type="term" value="F:translation elongation factor activity"/>
    <property type="evidence" value="ECO:0007669"/>
    <property type="project" value="UniProtKB-UniRule"/>
</dbReference>
<dbReference type="SUPFAM" id="SSF54980">
    <property type="entry name" value="EF-G C-terminal domain-like"/>
    <property type="match status" value="2"/>
</dbReference>
<dbReference type="PROSITE" id="PS00301">
    <property type="entry name" value="G_TR_1"/>
    <property type="match status" value="1"/>
</dbReference>
<dbReference type="InterPro" id="IPR041095">
    <property type="entry name" value="EFG_II"/>
</dbReference>
<dbReference type="OrthoDB" id="9802948at2"/>
<dbReference type="Gene3D" id="2.40.30.10">
    <property type="entry name" value="Translation factors"/>
    <property type="match status" value="1"/>
</dbReference>
<evidence type="ECO:0000256" key="1">
    <source>
        <dbReference type="ARBA" id="ARBA00005454"/>
    </source>
</evidence>
<dbReference type="Pfam" id="PF14492">
    <property type="entry name" value="EFG_III"/>
    <property type="match status" value="1"/>
</dbReference>
<dbReference type="InterPro" id="IPR009000">
    <property type="entry name" value="Transl_B-barrel_sf"/>
</dbReference>
<comment type="catalytic activity">
    <reaction evidence="8 12">
        <text>GTP + H2O = GDP + phosphate + H(+)</text>
        <dbReference type="Rhea" id="RHEA:19669"/>
        <dbReference type="ChEBI" id="CHEBI:15377"/>
        <dbReference type="ChEBI" id="CHEBI:15378"/>
        <dbReference type="ChEBI" id="CHEBI:37565"/>
        <dbReference type="ChEBI" id="CHEBI:43474"/>
        <dbReference type="ChEBI" id="CHEBI:58189"/>
        <dbReference type="EC" id="3.6.5.n1"/>
    </reaction>
</comment>
<comment type="similarity">
    <text evidence="1 12">Belongs to the TRAFAC class translation factor GTPase superfamily. Classic translation factor GTPase family. LepA subfamily.</text>
</comment>
<evidence type="ECO:0000256" key="3">
    <source>
        <dbReference type="ARBA" id="ARBA00022741"/>
    </source>
</evidence>
<dbReference type="Proteomes" id="UP000032305">
    <property type="component" value="Unassembled WGS sequence"/>
</dbReference>
<protein>
    <recommendedName>
        <fullName evidence="11 12">Elongation factor 4</fullName>
        <shortName evidence="12">EF-4</shortName>
        <ecNumber evidence="11 12">3.6.5.n1</ecNumber>
    </recommendedName>
    <alternativeName>
        <fullName evidence="12">Ribosomal back-translocase LepA</fullName>
    </alternativeName>
</protein>
<dbReference type="GO" id="GO:0043022">
    <property type="term" value="F:ribosome binding"/>
    <property type="evidence" value="ECO:0007669"/>
    <property type="project" value="UniProtKB-UniRule"/>
</dbReference>
<dbReference type="eggNOG" id="COG0481">
    <property type="taxonomic scope" value="Bacteria"/>
</dbReference>
<gene>
    <name evidence="12 14" type="primary">lepA</name>
    <name evidence="14" type="ORF">SP5_060_01020</name>
</gene>